<evidence type="ECO:0000259" key="13">
    <source>
        <dbReference type="PROSITE" id="PS50089"/>
    </source>
</evidence>
<evidence type="ECO:0000256" key="9">
    <source>
        <dbReference type="ARBA" id="ARBA00022989"/>
    </source>
</evidence>
<feature type="compositionally biased region" description="Polar residues" evidence="12">
    <location>
        <begin position="44"/>
        <end position="54"/>
    </location>
</feature>
<dbReference type="InterPro" id="IPR013083">
    <property type="entry name" value="Znf_RING/FYVE/PHD"/>
</dbReference>
<sequence>MELSLSQTQSDDDDDVAPPSRGQSSHPNSPLFGDTESNIAEGGQLTSPPRSPSNILVLPSPTGSTHQNGPQKTVLQDEFMTQYRHWKEHDDVLYKGLDKLTSKDQNSEAWAGYMTSIRNLHSRDLSDTELPAPNFFPQSQDVGLPRGEDQPGHQEEKVSEVGEFDDEPSTEEKERRDLERLAAALFRPGSRLFGNLAGTSPYEVIVIEGDIEDELGQQRGILARHRAFGDIQCVYLQVSIVGPTEEHHPKVEEEGEEEGDSSEGQNLALSLQCEYTDGDSSYTCQWNRQKVCFEGTFERTSEATNESNHMSRIISGIISGHSDEHEGGSAAIPISRPALSHIPGRTGANKFELSPCTHLHPRGLSTPLQYQALQTAMLALSAGDDEVASRCRKIIQETKEDVTPDVLLEEVYTDDNAMVASHRARTDRMRLLALRRLCALPSDDFAILARKRHKARRREKWRRRIKRVTPQIHLRKKTNDYDLEKKKPEFYDQIASINWTELLEEAVIQTEKTCSNFRRQSLLLENLTFESVEYKAQVMTDLRRNGLTLAASHAQWDNCIQLGRTVALGWSWLERGSWTCLSRSAIVGKRCVMLLFQIHSRLDTNHKRLEKAFRSCDSRLTKTLLDKIESGEFSKHTHGCGEKEGAEMCGICQCNMDEPEGEVCSPPAVLPCGHAFHWECVREWLHSHSECPICRASVSDQI</sequence>
<evidence type="ECO:0008006" key="17">
    <source>
        <dbReference type="Google" id="ProtNLM"/>
    </source>
</evidence>
<keyword evidence="16" id="KW-1185">Reference proteome</keyword>
<evidence type="ECO:0000256" key="7">
    <source>
        <dbReference type="ARBA" id="ARBA00022786"/>
    </source>
</evidence>
<organism evidence="15 16">
    <name type="scientific">Thalassiosira oceanica</name>
    <name type="common">Marine diatom</name>
    <dbReference type="NCBI Taxonomy" id="159749"/>
    <lineage>
        <taxon>Eukaryota</taxon>
        <taxon>Sar</taxon>
        <taxon>Stramenopiles</taxon>
        <taxon>Ochrophyta</taxon>
        <taxon>Bacillariophyta</taxon>
        <taxon>Coscinodiscophyceae</taxon>
        <taxon>Thalassiosirophycidae</taxon>
        <taxon>Thalassiosirales</taxon>
        <taxon>Thalassiosiraceae</taxon>
        <taxon>Thalassiosira</taxon>
    </lineage>
</organism>
<dbReference type="PANTHER" id="PTHR45768">
    <property type="entry name" value="E3 UBIQUITIN-PROTEIN LIGASE RNF13-LIKE"/>
    <property type="match status" value="1"/>
</dbReference>
<dbReference type="Proteomes" id="UP000266841">
    <property type="component" value="Unassembled WGS sequence"/>
</dbReference>
<evidence type="ECO:0000256" key="5">
    <source>
        <dbReference type="ARBA" id="ARBA00022723"/>
    </source>
</evidence>
<dbReference type="Pfam" id="PF13639">
    <property type="entry name" value="zf-RING_2"/>
    <property type="match status" value="1"/>
</dbReference>
<evidence type="ECO:0000256" key="3">
    <source>
        <dbReference type="ARBA" id="ARBA00022679"/>
    </source>
</evidence>
<reference evidence="15 16" key="1">
    <citation type="journal article" date="2012" name="Genome Biol.">
        <title>Genome and low-iron response of an oceanic diatom adapted to chronic iron limitation.</title>
        <authorList>
            <person name="Lommer M."/>
            <person name="Specht M."/>
            <person name="Roy A.S."/>
            <person name="Kraemer L."/>
            <person name="Andreson R."/>
            <person name="Gutowska M.A."/>
            <person name="Wolf J."/>
            <person name="Bergner S.V."/>
            <person name="Schilhabel M.B."/>
            <person name="Klostermeier U.C."/>
            <person name="Beiko R.G."/>
            <person name="Rosenstiel P."/>
            <person name="Hippler M."/>
            <person name="Laroche J."/>
        </authorList>
    </citation>
    <scope>NUCLEOTIDE SEQUENCE [LARGE SCALE GENOMIC DNA]</scope>
    <source>
        <strain evidence="15 16">CCMP1005</strain>
    </source>
</reference>
<evidence type="ECO:0000256" key="6">
    <source>
        <dbReference type="ARBA" id="ARBA00022771"/>
    </source>
</evidence>
<keyword evidence="7" id="KW-0833">Ubl conjugation pathway</keyword>
<feature type="compositionally biased region" description="Basic and acidic residues" evidence="12">
    <location>
        <begin position="146"/>
        <end position="160"/>
    </location>
</feature>
<comment type="caution">
    <text evidence="15">The sequence shown here is derived from an EMBL/GenBank/DDBJ whole genome shotgun (WGS) entry which is preliminary data.</text>
</comment>
<feature type="domain" description="Ig-like" evidence="14">
    <location>
        <begin position="249"/>
        <end position="289"/>
    </location>
</feature>
<dbReference type="PROSITE" id="PS50835">
    <property type="entry name" value="IG_LIKE"/>
    <property type="match status" value="1"/>
</dbReference>
<keyword evidence="9" id="KW-1133">Transmembrane helix</keyword>
<dbReference type="OrthoDB" id="1681166at2759"/>
<evidence type="ECO:0000256" key="12">
    <source>
        <dbReference type="SAM" id="MobiDB-lite"/>
    </source>
</evidence>
<feature type="region of interest" description="Disordered" evidence="12">
    <location>
        <begin position="1"/>
        <end position="73"/>
    </location>
</feature>
<dbReference type="eggNOG" id="ENOG502T76M">
    <property type="taxonomic scope" value="Eukaryota"/>
</dbReference>
<dbReference type="OMA" id="IASINWT"/>
<dbReference type="InterPro" id="IPR007110">
    <property type="entry name" value="Ig-like_dom"/>
</dbReference>
<evidence type="ECO:0000256" key="4">
    <source>
        <dbReference type="ARBA" id="ARBA00022692"/>
    </source>
</evidence>
<evidence type="ECO:0000256" key="11">
    <source>
        <dbReference type="PROSITE-ProRule" id="PRU00175"/>
    </source>
</evidence>
<comment type="subcellular location">
    <subcellularLocation>
        <location evidence="1">Membrane</location>
        <topology evidence="1">Single-pass membrane protein</topology>
    </subcellularLocation>
</comment>
<feature type="region of interest" description="Disordered" evidence="12">
    <location>
        <begin position="245"/>
        <end position="264"/>
    </location>
</feature>
<evidence type="ECO:0000256" key="1">
    <source>
        <dbReference type="ARBA" id="ARBA00004167"/>
    </source>
</evidence>
<feature type="compositionally biased region" description="Polar residues" evidence="12">
    <location>
        <begin position="61"/>
        <end position="73"/>
    </location>
</feature>
<dbReference type="PROSITE" id="PS50089">
    <property type="entry name" value="ZF_RING_2"/>
    <property type="match status" value="1"/>
</dbReference>
<dbReference type="SUPFAM" id="SSF57850">
    <property type="entry name" value="RING/U-box"/>
    <property type="match status" value="1"/>
</dbReference>
<evidence type="ECO:0000259" key="14">
    <source>
        <dbReference type="PROSITE" id="PS50835"/>
    </source>
</evidence>
<name>K0S6K8_THAOC</name>
<protein>
    <recommendedName>
        <fullName evidence="17">RING-type domain-containing protein</fullName>
    </recommendedName>
</protein>
<keyword evidence="3" id="KW-0808">Transferase</keyword>
<dbReference type="Gene3D" id="3.30.40.10">
    <property type="entry name" value="Zinc/RING finger domain, C3HC4 (zinc finger)"/>
    <property type="match status" value="1"/>
</dbReference>
<proteinExistence type="predicted"/>
<gene>
    <name evidence="15" type="ORF">THAOC_18677</name>
</gene>
<dbReference type="SMART" id="SM00184">
    <property type="entry name" value="RING"/>
    <property type="match status" value="1"/>
</dbReference>
<dbReference type="InterPro" id="IPR001841">
    <property type="entry name" value="Znf_RING"/>
</dbReference>
<feature type="region of interest" description="Disordered" evidence="12">
    <location>
        <begin position="126"/>
        <end position="176"/>
    </location>
</feature>
<evidence type="ECO:0000313" key="15">
    <source>
        <dbReference type="EMBL" id="EJK60910.1"/>
    </source>
</evidence>
<evidence type="ECO:0000256" key="8">
    <source>
        <dbReference type="ARBA" id="ARBA00022833"/>
    </source>
</evidence>
<feature type="domain" description="RING-type" evidence="13">
    <location>
        <begin position="649"/>
        <end position="695"/>
    </location>
</feature>
<keyword evidence="8" id="KW-0862">Zinc</keyword>
<dbReference type="AlphaFoldDB" id="K0S6K8"/>
<dbReference type="GO" id="GO:0016020">
    <property type="term" value="C:membrane"/>
    <property type="evidence" value="ECO:0007669"/>
    <property type="project" value="UniProtKB-SubCell"/>
</dbReference>
<evidence type="ECO:0000313" key="16">
    <source>
        <dbReference type="Proteomes" id="UP000266841"/>
    </source>
</evidence>
<evidence type="ECO:0000256" key="10">
    <source>
        <dbReference type="ARBA" id="ARBA00023136"/>
    </source>
</evidence>
<keyword evidence="6 11" id="KW-0863">Zinc-finger</keyword>
<dbReference type="GO" id="GO:0008270">
    <property type="term" value="F:zinc ion binding"/>
    <property type="evidence" value="ECO:0007669"/>
    <property type="project" value="UniProtKB-KW"/>
</dbReference>
<keyword evidence="10" id="KW-0472">Membrane</keyword>
<dbReference type="EMBL" id="AGNL01020588">
    <property type="protein sequence ID" value="EJK60910.1"/>
    <property type="molecule type" value="Genomic_DNA"/>
</dbReference>
<dbReference type="PANTHER" id="PTHR45768:SF18">
    <property type="entry name" value="RING-H2 FINGER PROTEIN ATL47-RELATED"/>
    <property type="match status" value="1"/>
</dbReference>
<keyword evidence="4" id="KW-0812">Transmembrane</keyword>
<comment type="pathway">
    <text evidence="2">Protein modification; protein ubiquitination.</text>
</comment>
<dbReference type="GO" id="GO:0016740">
    <property type="term" value="F:transferase activity"/>
    <property type="evidence" value="ECO:0007669"/>
    <property type="project" value="UniProtKB-KW"/>
</dbReference>
<evidence type="ECO:0000256" key="2">
    <source>
        <dbReference type="ARBA" id="ARBA00004906"/>
    </source>
</evidence>
<accession>K0S6K8</accession>
<keyword evidence="5" id="KW-0479">Metal-binding</keyword>